<comment type="function">
    <text evidence="8">Part of the phosphoribosylformylglycinamidine synthase complex involved in the purines biosynthetic pathway. Catalyzes the ATP-dependent conversion of formylglycinamide ribonucleotide (FGAR) and glutamine to yield formylglycinamidine ribonucleotide (FGAM) and glutamate. The FGAM synthase complex is composed of three subunits. PurQ produces an ammonia molecule by converting glutamine to glutamate. PurL transfers the ammonia molecule to FGAR to form FGAM in an ATP-dependent manner. PurS interacts with PurQ and PurL and is thought to assist in the transfer of the ammonia molecule from PurQ to PurL.</text>
</comment>
<protein>
    <recommendedName>
        <fullName evidence="8">Phosphoribosylformylglycinamidine synthase subunit PurQ</fullName>
        <shortName evidence="8">FGAM synthase</shortName>
        <ecNumber evidence="8">6.3.5.3</ecNumber>
    </recommendedName>
    <alternativeName>
        <fullName evidence="8">Formylglycinamide ribonucleotide amidotransferase subunit I</fullName>
        <shortName evidence="8">FGAR amidotransferase I</shortName>
        <shortName evidence="8">FGAR-AT I</shortName>
    </alternativeName>
    <alternativeName>
        <fullName evidence="8">Glutaminase PurQ</fullName>
        <ecNumber evidence="8">3.5.1.2</ecNumber>
    </alternativeName>
    <alternativeName>
        <fullName evidence="8">Phosphoribosylformylglycinamidine synthase subunit I</fullName>
    </alternativeName>
</protein>
<evidence type="ECO:0000256" key="4">
    <source>
        <dbReference type="ARBA" id="ARBA00022755"/>
    </source>
</evidence>
<dbReference type="GO" id="GO:0004359">
    <property type="term" value="F:glutaminase activity"/>
    <property type="evidence" value="ECO:0007669"/>
    <property type="project" value="UniProtKB-EC"/>
</dbReference>
<keyword evidence="5 8" id="KW-0378">Hydrolase</keyword>
<keyword evidence="6 8" id="KW-0067">ATP-binding</keyword>
<keyword evidence="4 8" id="KW-0658">Purine biosynthesis</keyword>
<evidence type="ECO:0000256" key="6">
    <source>
        <dbReference type="ARBA" id="ARBA00022840"/>
    </source>
</evidence>
<comment type="pathway">
    <text evidence="8">Purine metabolism; IMP biosynthesis via de novo pathway; 5-amino-1-(5-phospho-D-ribosyl)imidazole from N(2)-formyl-N(1)-(5-phospho-D-ribosyl)glycinamide: step 1/2.</text>
</comment>
<dbReference type="HAMAP" id="MF_00421">
    <property type="entry name" value="PurQ"/>
    <property type="match status" value="1"/>
</dbReference>
<evidence type="ECO:0000256" key="1">
    <source>
        <dbReference type="ARBA" id="ARBA00022490"/>
    </source>
</evidence>
<keyword evidence="3 8" id="KW-0547">Nucleotide-binding</keyword>
<dbReference type="Pfam" id="PF13507">
    <property type="entry name" value="GATase_5"/>
    <property type="match status" value="1"/>
</dbReference>
<proteinExistence type="inferred from homology"/>
<evidence type="ECO:0000256" key="7">
    <source>
        <dbReference type="ARBA" id="ARBA00022962"/>
    </source>
</evidence>
<gene>
    <name evidence="8 9" type="primary">purQ</name>
    <name evidence="9" type="ORF">ENV14_08175</name>
</gene>
<keyword evidence="7 8" id="KW-0315">Glutamine amidotransferase</keyword>
<evidence type="ECO:0000256" key="3">
    <source>
        <dbReference type="ARBA" id="ARBA00022741"/>
    </source>
</evidence>
<sequence>MPRIAIVKFPGTNCDEDVRHVLVSVAGLDAEIVWYKEFTVNQWDAVVLPGGFSYGDWLRAGAIAARTRAVEELVEARDMGVPILGICNGFQILVEAGLLPGALLYNDTGRFVCRWVRTHVERPRGPWLALAKDGQVLDMPVAHAEGRYYIDEESYKSLLLKSPMLRYLQGFNPNGSLYDVAGVGSEDGIVLGLMPHPERASEAHLAPRGFSPGGRVIFESLSYSLKRGW</sequence>
<evidence type="ECO:0000256" key="5">
    <source>
        <dbReference type="ARBA" id="ARBA00022801"/>
    </source>
</evidence>
<dbReference type="CDD" id="cd01740">
    <property type="entry name" value="GATase1_FGAR_AT"/>
    <property type="match status" value="1"/>
</dbReference>
<dbReference type="EMBL" id="DTFF01000066">
    <property type="protein sequence ID" value="HGI88343.1"/>
    <property type="molecule type" value="Genomic_DNA"/>
</dbReference>
<keyword evidence="1 8" id="KW-0963">Cytoplasm</keyword>
<comment type="subcellular location">
    <subcellularLocation>
        <location evidence="8">Cytoplasm</location>
    </subcellularLocation>
</comment>
<dbReference type="GO" id="GO:0004642">
    <property type="term" value="F:phosphoribosylformylglycinamidine synthase activity"/>
    <property type="evidence" value="ECO:0007669"/>
    <property type="project" value="UniProtKB-UniRule"/>
</dbReference>
<name>A0A7C4FGP2_9CREN</name>
<dbReference type="Gene3D" id="3.40.50.880">
    <property type="match status" value="1"/>
</dbReference>
<dbReference type="NCBIfam" id="NF002957">
    <property type="entry name" value="PRK03619.1"/>
    <property type="match status" value="1"/>
</dbReference>
<feature type="active site" description="Nucleophile" evidence="8">
    <location>
        <position position="87"/>
    </location>
</feature>
<dbReference type="NCBIfam" id="TIGR01737">
    <property type="entry name" value="FGAM_synth_I"/>
    <property type="match status" value="1"/>
</dbReference>
<comment type="catalytic activity">
    <reaction evidence="8">
        <text>L-glutamine + H2O = L-glutamate + NH4(+)</text>
        <dbReference type="Rhea" id="RHEA:15889"/>
        <dbReference type="ChEBI" id="CHEBI:15377"/>
        <dbReference type="ChEBI" id="CHEBI:28938"/>
        <dbReference type="ChEBI" id="CHEBI:29985"/>
        <dbReference type="ChEBI" id="CHEBI:58359"/>
        <dbReference type="EC" id="3.5.1.2"/>
    </reaction>
</comment>
<dbReference type="PIRSF" id="PIRSF001586">
    <property type="entry name" value="FGAM_synth_I"/>
    <property type="match status" value="1"/>
</dbReference>
<dbReference type="GO" id="GO:0005524">
    <property type="term" value="F:ATP binding"/>
    <property type="evidence" value="ECO:0007669"/>
    <property type="project" value="UniProtKB-KW"/>
</dbReference>
<dbReference type="EC" id="6.3.5.3" evidence="8"/>
<comment type="catalytic activity">
    <reaction evidence="8">
        <text>N(2)-formyl-N(1)-(5-phospho-beta-D-ribosyl)glycinamide + L-glutamine + ATP + H2O = 2-formamido-N(1)-(5-O-phospho-beta-D-ribosyl)acetamidine + L-glutamate + ADP + phosphate + H(+)</text>
        <dbReference type="Rhea" id="RHEA:17129"/>
        <dbReference type="ChEBI" id="CHEBI:15377"/>
        <dbReference type="ChEBI" id="CHEBI:15378"/>
        <dbReference type="ChEBI" id="CHEBI:29985"/>
        <dbReference type="ChEBI" id="CHEBI:30616"/>
        <dbReference type="ChEBI" id="CHEBI:43474"/>
        <dbReference type="ChEBI" id="CHEBI:58359"/>
        <dbReference type="ChEBI" id="CHEBI:147286"/>
        <dbReference type="ChEBI" id="CHEBI:147287"/>
        <dbReference type="ChEBI" id="CHEBI:456216"/>
        <dbReference type="EC" id="6.3.5.3"/>
    </reaction>
</comment>
<dbReference type="GO" id="GO:0005737">
    <property type="term" value="C:cytoplasm"/>
    <property type="evidence" value="ECO:0007669"/>
    <property type="project" value="UniProtKB-SubCell"/>
</dbReference>
<dbReference type="InterPro" id="IPR010075">
    <property type="entry name" value="PRibForGlyAmidine_synth_PurQ"/>
</dbReference>
<evidence type="ECO:0000313" key="9">
    <source>
        <dbReference type="EMBL" id="HGI88343.1"/>
    </source>
</evidence>
<dbReference type="SUPFAM" id="SSF52317">
    <property type="entry name" value="Class I glutamine amidotransferase-like"/>
    <property type="match status" value="1"/>
</dbReference>
<evidence type="ECO:0000256" key="8">
    <source>
        <dbReference type="HAMAP-Rule" id="MF_00421"/>
    </source>
</evidence>
<dbReference type="UniPathway" id="UPA00074">
    <property type="reaction ID" value="UER00128"/>
</dbReference>
<dbReference type="PROSITE" id="PS51273">
    <property type="entry name" value="GATASE_TYPE_1"/>
    <property type="match status" value="1"/>
</dbReference>
<organism evidence="9">
    <name type="scientific">Ignisphaera aggregans</name>
    <dbReference type="NCBI Taxonomy" id="334771"/>
    <lineage>
        <taxon>Archaea</taxon>
        <taxon>Thermoproteota</taxon>
        <taxon>Thermoprotei</taxon>
        <taxon>Desulfurococcales</taxon>
        <taxon>Desulfurococcaceae</taxon>
        <taxon>Ignisphaera</taxon>
    </lineage>
</organism>
<dbReference type="SMART" id="SM01211">
    <property type="entry name" value="GATase_5"/>
    <property type="match status" value="1"/>
</dbReference>
<comment type="caution">
    <text evidence="9">The sequence shown here is derived from an EMBL/GenBank/DDBJ whole genome shotgun (WGS) entry which is preliminary data.</text>
</comment>
<dbReference type="PANTHER" id="PTHR47552">
    <property type="entry name" value="PHOSPHORIBOSYLFORMYLGLYCINAMIDINE SYNTHASE SUBUNIT PURQ"/>
    <property type="match status" value="1"/>
</dbReference>
<reference evidence="9" key="1">
    <citation type="journal article" date="2020" name="mSystems">
        <title>Genome- and Community-Level Interaction Insights into Carbon Utilization and Element Cycling Functions of Hydrothermarchaeota in Hydrothermal Sediment.</title>
        <authorList>
            <person name="Zhou Z."/>
            <person name="Liu Y."/>
            <person name="Xu W."/>
            <person name="Pan J."/>
            <person name="Luo Z.H."/>
            <person name="Li M."/>
        </authorList>
    </citation>
    <scope>NUCLEOTIDE SEQUENCE [LARGE SCALE GENOMIC DNA]</scope>
    <source>
        <strain evidence="9">SpSt-732</strain>
    </source>
</reference>
<keyword evidence="2 8" id="KW-0436">Ligase</keyword>
<feature type="active site" evidence="8">
    <location>
        <position position="198"/>
    </location>
</feature>
<dbReference type="PANTHER" id="PTHR47552:SF1">
    <property type="entry name" value="PHOSPHORIBOSYLFORMYLGLYCINAMIDINE SYNTHASE SUBUNIT PURQ"/>
    <property type="match status" value="1"/>
</dbReference>
<dbReference type="GO" id="GO:0006189">
    <property type="term" value="P:'de novo' IMP biosynthetic process"/>
    <property type="evidence" value="ECO:0007669"/>
    <property type="project" value="UniProtKB-UniRule"/>
</dbReference>
<dbReference type="AlphaFoldDB" id="A0A7C4FGP2"/>
<comment type="subunit">
    <text evidence="8">Part of the FGAM synthase complex composed of 1 PurL, 1 PurQ and 2 PurS subunits.</text>
</comment>
<evidence type="ECO:0000256" key="2">
    <source>
        <dbReference type="ARBA" id="ARBA00022598"/>
    </source>
</evidence>
<accession>A0A7C4FGP2</accession>
<dbReference type="EC" id="3.5.1.2" evidence="8"/>
<dbReference type="InterPro" id="IPR029062">
    <property type="entry name" value="Class_I_gatase-like"/>
</dbReference>
<feature type="active site" evidence="8">
    <location>
        <position position="196"/>
    </location>
</feature>